<name>A0A2N3U6R2_9BACT</name>
<keyword evidence="2" id="KW-1185">Reference proteome</keyword>
<dbReference type="AlphaFoldDB" id="A0A2N3U6R2"/>
<evidence type="ECO:0000313" key="1">
    <source>
        <dbReference type="EMBL" id="PKV62427.1"/>
    </source>
</evidence>
<reference evidence="1 2" key="1">
    <citation type="submission" date="2017-12" db="EMBL/GenBank/DDBJ databases">
        <title>Genomic Encyclopedia of Type Strains, Phase III (KMG-III): the genomes of soil and plant-associated and newly described type strains.</title>
        <authorList>
            <person name="Whitman W."/>
        </authorList>
    </citation>
    <scope>NUCLEOTIDE SEQUENCE [LARGE SCALE GENOMIC DNA]</scope>
    <source>
        <strain evidence="1 2">LP43</strain>
    </source>
</reference>
<dbReference type="OrthoDB" id="852207at2"/>
<gene>
    <name evidence="1" type="ORF">BD749_3839</name>
</gene>
<sequence>MLLHRDGLIELNYDPATDILSVSWPDINIYSRTQITYSFAKLREVIAFYDIKKLLIDSRFNQVLIDEEAYSELIRELHGNLRSTRLAMTARLGSLTKLREEKAKQHAKQLIDELKPSFAFRNFDDAGMALQWLKAG</sequence>
<evidence type="ECO:0000313" key="2">
    <source>
        <dbReference type="Proteomes" id="UP000233782"/>
    </source>
</evidence>
<dbReference type="RefSeq" id="WP_101447419.1">
    <property type="nucleotide sequence ID" value="NZ_PJMU01000006.1"/>
</dbReference>
<dbReference type="EMBL" id="PJMU01000006">
    <property type="protein sequence ID" value="PKV62427.1"/>
    <property type="molecule type" value="Genomic_DNA"/>
</dbReference>
<proteinExistence type="predicted"/>
<comment type="caution">
    <text evidence="1">The sequence shown here is derived from an EMBL/GenBank/DDBJ whole genome shotgun (WGS) entry which is preliminary data.</text>
</comment>
<organism evidence="1 2">
    <name type="scientific">Pontibacter ramchanderi</name>
    <dbReference type="NCBI Taxonomy" id="1179743"/>
    <lineage>
        <taxon>Bacteria</taxon>
        <taxon>Pseudomonadati</taxon>
        <taxon>Bacteroidota</taxon>
        <taxon>Cytophagia</taxon>
        <taxon>Cytophagales</taxon>
        <taxon>Hymenobacteraceae</taxon>
        <taxon>Pontibacter</taxon>
    </lineage>
</organism>
<evidence type="ECO:0008006" key="3">
    <source>
        <dbReference type="Google" id="ProtNLM"/>
    </source>
</evidence>
<dbReference type="Proteomes" id="UP000233782">
    <property type="component" value="Unassembled WGS sequence"/>
</dbReference>
<protein>
    <recommendedName>
        <fullName evidence="3">SpoIIAA-like protein</fullName>
    </recommendedName>
</protein>
<accession>A0A2N3U6R2</accession>